<reference evidence="2" key="1">
    <citation type="submission" date="2015-07" db="EMBL/GenBank/DDBJ databases">
        <title>Draft Genome Sequences of Anaerolinea thermolimosa IMO-1, Bellilinea caldifistulae GOMI-1, Leptolinea tardivitalis YMTK-2, Levilinea saccharolytica KIBI-1,Longilinea arvoryzae KOME-1, Previously Described as Members of the Anaerolineaceae (Chloroflexi).</title>
        <authorList>
            <person name="Sekiguchi Y."/>
            <person name="Ohashi A."/>
            <person name="Matsuura N."/>
            <person name="Tourlousse M.D."/>
        </authorList>
    </citation>
    <scope>NUCLEOTIDE SEQUENCE [LARGE SCALE GENOMIC DNA]</scope>
    <source>
        <strain evidence="2">KOME-1</strain>
    </source>
</reference>
<dbReference type="RefSeq" id="WP_075072581.1">
    <property type="nucleotide sequence ID" value="NZ_DF967972.1"/>
</dbReference>
<accession>A0A0S7BED6</accession>
<dbReference type="EMBL" id="DF967972">
    <property type="protein sequence ID" value="GAP13236.1"/>
    <property type="molecule type" value="Genomic_DNA"/>
</dbReference>
<keyword evidence="1" id="KW-0812">Transmembrane</keyword>
<sequence>MNWDFLTAILQTIQTLAVLIALFYAWRQIQEARRETHLGAMWEIYREISSDELNGARKVIIKNREKLLSLCNPGDIKKLPEDVRYAASKTGNHMNRIGYVVRKGLIPEDLLLDGYKYVIGRSWIILEPYISCIREVRGEESFMGDFEYIAKKVFQKYLSRDEIKTADY</sequence>
<dbReference type="STRING" id="360412.LARV_00987"/>
<feature type="transmembrane region" description="Helical" evidence="1">
    <location>
        <begin position="6"/>
        <end position="26"/>
    </location>
</feature>
<evidence type="ECO:0008006" key="4">
    <source>
        <dbReference type="Google" id="ProtNLM"/>
    </source>
</evidence>
<evidence type="ECO:0000256" key="1">
    <source>
        <dbReference type="SAM" id="Phobius"/>
    </source>
</evidence>
<dbReference type="OrthoDB" id="4217553at2"/>
<dbReference type="InterPro" id="IPR031876">
    <property type="entry name" value="DUF4760"/>
</dbReference>
<evidence type="ECO:0000313" key="2">
    <source>
        <dbReference type="EMBL" id="GAP13236.1"/>
    </source>
</evidence>
<keyword evidence="1" id="KW-1133">Transmembrane helix</keyword>
<keyword evidence="1" id="KW-0472">Membrane</keyword>
<dbReference type="Pfam" id="PF15956">
    <property type="entry name" value="DUF4760"/>
    <property type="match status" value="1"/>
</dbReference>
<organism evidence="2">
    <name type="scientific">Longilinea arvoryzae</name>
    <dbReference type="NCBI Taxonomy" id="360412"/>
    <lineage>
        <taxon>Bacteria</taxon>
        <taxon>Bacillati</taxon>
        <taxon>Chloroflexota</taxon>
        <taxon>Anaerolineae</taxon>
        <taxon>Anaerolineales</taxon>
        <taxon>Anaerolineaceae</taxon>
        <taxon>Longilinea</taxon>
    </lineage>
</organism>
<gene>
    <name evidence="2" type="ORF">LARV_00987</name>
</gene>
<keyword evidence="3" id="KW-1185">Reference proteome</keyword>
<proteinExistence type="predicted"/>
<protein>
    <recommendedName>
        <fullName evidence="4">DUF4760 domain-containing protein</fullName>
    </recommendedName>
</protein>
<dbReference type="Proteomes" id="UP000055060">
    <property type="component" value="Unassembled WGS sequence"/>
</dbReference>
<dbReference type="AlphaFoldDB" id="A0A0S7BED6"/>
<name>A0A0S7BED6_9CHLR</name>
<evidence type="ECO:0000313" key="3">
    <source>
        <dbReference type="Proteomes" id="UP000055060"/>
    </source>
</evidence>